<evidence type="ECO:0000313" key="1">
    <source>
        <dbReference type="EMBL" id="CRZ12856.1"/>
    </source>
</evidence>
<dbReference type="EMBL" id="HACM01012414">
    <property type="protein sequence ID" value="CRZ12856.1"/>
    <property type="molecule type" value="Transcribed_RNA"/>
</dbReference>
<proteinExistence type="predicted"/>
<protein>
    <recommendedName>
        <fullName evidence="2">DUF4201 domain-containing protein</fullName>
    </recommendedName>
</protein>
<feature type="non-terminal residue" evidence="1">
    <location>
        <position position="1"/>
    </location>
</feature>
<name>A0A0H5RGK5_9EUKA</name>
<sequence>RMKAHIEKQKQSLTLFHRKISMEIPRIQAMIELIKSFIGQAPTMYSSECRDYIEELKIAQGQVKKVVDELNVQRLNVNNRNTDSQLELHTKREVQSQVRQSRMIIANASRWIERAKEEVRSDKKRISVSFRKRNALQAKLVPGIDVLMRRTKLEVAGLEHSINRLRTMEHDISQIEERTRSRIDVDQGT</sequence>
<feature type="non-terminal residue" evidence="1">
    <location>
        <position position="189"/>
    </location>
</feature>
<dbReference type="AlphaFoldDB" id="A0A0H5RGK5"/>
<evidence type="ECO:0008006" key="2">
    <source>
        <dbReference type="Google" id="ProtNLM"/>
    </source>
</evidence>
<reference evidence="1" key="1">
    <citation type="submission" date="2015-04" db="EMBL/GenBank/DDBJ databases">
        <title>The genome sequence of the plant pathogenic Rhizarian Plasmodiophora brassicae reveals insights in its biotrophic life cycle and the origin of chitin synthesis.</title>
        <authorList>
            <person name="Schwelm A."/>
            <person name="Fogelqvist J."/>
            <person name="Knaust A."/>
            <person name="Julke S."/>
            <person name="Lilja T."/>
            <person name="Dhandapani V."/>
            <person name="Bonilla-Rosso G."/>
            <person name="Karlsson M."/>
            <person name="Shevchenko A."/>
            <person name="Choi S.R."/>
            <person name="Kim H.G."/>
            <person name="Park J.Y."/>
            <person name="Lim Y.P."/>
            <person name="Ludwig-Muller J."/>
            <person name="Dixelius C."/>
        </authorList>
    </citation>
    <scope>NUCLEOTIDE SEQUENCE</scope>
    <source>
        <tissue evidence="1">Potato root galls</tissue>
    </source>
</reference>
<organism evidence="1">
    <name type="scientific">Spongospora subterranea</name>
    <dbReference type="NCBI Taxonomy" id="70186"/>
    <lineage>
        <taxon>Eukaryota</taxon>
        <taxon>Sar</taxon>
        <taxon>Rhizaria</taxon>
        <taxon>Endomyxa</taxon>
        <taxon>Phytomyxea</taxon>
        <taxon>Plasmodiophorida</taxon>
        <taxon>Plasmodiophoridae</taxon>
        <taxon>Spongospora</taxon>
    </lineage>
</organism>
<accession>A0A0H5RGK5</accession>